<evidence type="ECO:0000256" key="5">
    <source>
        <dbReference type="ARBA" id="ARBA00023136"/>
    </source>
</evidence>
<keyword evidence="6" id="KW-0333">Golgi apparatus</keyword>
<evidence type="ECO:0000256" key="2">
    <source>
        <dbReference type="ARBA" id="ARBA00005467"/>
    </source>
</evidence>
<feature type="transmembrane region" description="Helical" evidence="6">
    <location>
        <begin position="43"/>
        <end position="73"/>
    </location>
</feature>
<dbReference type="PANTHER" id="PTHR13019:SF7">
    <property type="entry name" value="GOLGI APPARATUS MEMBRANE PROTEIN TVP23"/>
    <property type="match status" value="1"/>
</dbReference>
<keyword evidence="4 6" id="KW-1133">Transmembrane helix</keyword>
<evidence type="ECO:0000256" key="1">
    <source>
        <dbReference type="ARBA" id="ARBA00004141"/>
    </source>
</evidence>
<comment type="subcellular location">
    <subcellularLocation>
        <location evidence="6">Golgi apparatus membrane</location>
        <topology evidence="6">Multi-pass membrane protein</topology>
    </subcellularLocation>
    <subcellularLocation>
        <location evidence="1">Membrane</location>
        <topology evidence="1">Multi-pass membrane protein</topology>
    </subcellularLocation>
</comment>
<feature type="transmembrane region" description="Helical" evidence="6">
    <location>
        <begin position="146"/>
        <end position="165"/>
    </location>
</feature>
<sequence length="241" mass="27078">MMLSLTPPPPPPPPPPCWVRLLPKTMQTQGHVSSMFFFKGASLAFYILSALFFDNFVIIFVVTVLLAALDFWVVKNVSGRILVGLRWRNEINDLGEGIWKFESLDPESLARMNKKDSWLFWWSLYLTAALWIILEVFSLIRFQADYLLVVAVCLSLSIVNIISFTKCCKDCISSSGAPSIAFTKALNDAYLSSVFLTHTIENSKSGNFEELHLSLDSHEVPTGFPKGILLIETFVDVSDMT</sequence>
<evidence type="ECO:0000313" key="8">
    <source>
        <dbReference type="RefSeq" id="XP_056685613.1"/>
    </source>
</evidence>
<dbReference type="Pfam" id="PF05832">
    <property type="entry name" value="DUF846"/>
    <property type="match status" value="1"/>
</dbReference>
<dbReference type="RefSeq" id="XP_056685613.1">
    <property type="nucleotide sequence ID" value="XM_056829635.1"/>
</dbReference>
<comment type="similarity">
    <text evidence="2 6">Belongs to the TVP23 family.</text>
</comment>
<gene>
    <name evidence="8" type="primary">LOC130461508</name>
</gene>
<dbReference type="Proteomes" id="UP000813463">
    <property type="component" value="Chromosome 5"/>
</dbReference>
<proteinExistence type="inferred from homology"/>
<keyword evidence="3 6" id="KW-0812">Transmembrane</keyword>
<keyword evidence="5 6" id="KW-0472">Membrane</keyword>
<evidence type="ECO:0000256" key="4">
    <source>
        <dbReference type="ARBA" id="ARBA00022989"/>
    </source>
</evidence>
<dbReference type="PANTHER" id="PTHR13019">
    <property type="entry name" value="GOLGI APPARATUS MEMBRANE PROTEIN TVP23"/>
    <property type="match status" value="1"/>
</dbReference>
<dbReference type="GeneID" id="130461508"/>
<dbReference type="SUPFAM" id="SSF101447">
    <property type="entry name" value="Formin homology 2 domain (FH2 domain)"/>
    <property type="match status" value="1"/>
</dbReference>
<name>A0ABM3QQH4_SPIOL</name>
<evidence type="ECO:0000313" key="7">
    <source>
        <dbReference type="Proteomes" id="UP000813463"/>
    </source>
</evidence>
<comment type="function">
    <text evidence="6">Golgi membrane protein involved in vesicular trafficking.</text>
</comment>
<feature type="transmembrane region" description="Helical" evidence="6">
    <location>
        <begin position="118"/>
        <end position="140"/>
    </location>
</feature>
<accession>A0ABM3QQH4</accession>
<reference evidence="7" key="1">
    <citation type="journal article" date="2021" name="Nat. Commun.">
        <title>Genomic analyses provide insights into spinach domestication and the genetic basis of agronomic traits.</title>
        <authorList>
            <person name="Cai X."/>
            <person name="Sun X."/>
            <person name="Xu C."/>
            <person name="Sun H."/>
            <person name="Wang X."/>
            <person name="Ge C."/>
            <person name="Zhang Z."/>
            <person name="Wang Q."/>
            <person name="Fei Z."/>
            <person name="Jiao C."/>
            <person name="Wang Q."/>
        </authorList>
    </citation>
    <scope>NUCLEOTIDE SEQUENCE [LARGE SCALE GENOMIC DNA]</scope>
    <source>
        <strain evidence="7">cv. Varoflay</strain>
    </source>
</reference>
<organism evidence="7 8">
    <name type="scientific">Spinacia oleracea</name>
    <name type="common">Spinach</name>
    <dbReference type="NCBI Taxonomy" id="3562"/>
    <lineage>
        <taxon>Eukaryota</taxon>
        <taxon>Viridiplantae</taxon>
        <taxon>Streptophyta</taxon>
        <taxon>Embryophyta</taxon>
        <taxon>Tracheophyta</taxon>
        <taxon>Spermatophyta</taxon>
        <taxon>Magnoliopsida</taxon>
        <taxon>eudicotyledons</taxon>
        <taxon>Gunneridae</taxon>
        <taxon>Pentapetalae</taxon>
        <taxon>Caryophyllales</taxon>
        <taxon>Chenopodiaceae</taxon>
        <taxon>Chenopodioideae</taxon>
        <taxon>Anserineae</taxon>
        <taxon>Spinacia</taxon>
    </lineage>
</organism>
<protein>
    <recommendedName>
        <fullName evidence="6">Golgi apparatus membrane protein TVP23</fullName>
    </recommendedName>
</protein>
<evidence type="ECO:0000256" key="6">
    <source>
        <dbReference type="RuleBase" id="RU361206"/>
    </source>
</evidence>
<evidence type="ECO:0000256" key="3">
    <source>
        <dbReference type="ARBA" id="ARBA00022692"/>
    </source>
</evidence>
<reference evidence="8" key="2">
    <citation type="submission" date="2025-08" db="UniProtKB">
        <authorList>
            <consortium name="RefSeq"/>
        </authorList>
    </citation>
    <scope>IDENTIFICATION</scope>
    <source>
        <tissue evidence="8">Leaf</tissue>
    </source>
</reference>
<dbReference type="InterPro" id="IPR008564">
    <property type="entry name" value="TVP23-like"/>
</dbReference>
<keyword evidence="7" id="KW-1185">Reference proteome</keyword>